<proteinExistence type="predicted"/>
<accession>A0A9D1DIR9</accession>
<evidence type="ECO:0008006" key="3">
    <source>
        <dbReference type="Google" id="ProtNLM"/>
    </source>
</evidence>
<dbReference type="PANTHER" id="PTHR36932">
    <property type="entry name" value="CAPSULAR POLYSACCHARIDE BIOSYNTHESIS PROTEIN"/>
    <property type="match status" value="1"/>
</dbReference>
<name>A0A9D1DIR9_9FIRM</name>
<dbReference type="SUPFAM" id="SSF56801">
    <property type="entry name" value="Acetyl-CoA synthetase-like"/>
    <property type="match status" value="1"/>
</dbReference>
<organism evidence="1 2">
    <name type="scientific">Candidatus Avoscillospira avicola</name>
    <dbReference type="NCBI Taxonomy" id="2840706"/>
    <lineage>
        <taxon>Bacteria</taxon>
        <taxon>Bacillati</taxon>
        <taxon>Bacillota</taxon>
        <taxon>Clostridia</taxon>
        <taxon>Eubacteriales</taxon>
        <taxon>Oscillospiraceae</taxon>
        <taxon>Oscillospiraceae incertae sedis</taxon>
        <taxon>Candidatus Avoscillospira</taxon>
    </lineage>
</organism>
<sequence>MDYKKLWIEGAVYPAMALLQKNQVAARTRQLLNGEAVPWEDRKLALRQRLSELLYLCKTQVAAYSDMPFTDLDIRREPLDCLQAVDPILLRDFFEEADHHLSRLANPEKLLACRFLQAEQERTLYLTQPQLEQYEAARWRGLSWFGVTFGSPSVRLWDRPRPSFLLQEEPYLKNRLSLSVCAMTERSVAPTVEEIDRFRPEYLSGSASALMSLASHMRQTGIRMKTPLKVVTITLGAANAAQRREMEAAFGCPVSQNLGERSEGVVAYMCPEGRLHVMAENCYVELLDPKTWLPVPPGKVGLVAVTDLVGETMPHLRVILDYTARWSETPCPCGRTMPVLEELAAVAPAE</sequence>
<evidence type="ECO:0000313" key="2">
    <source>
        <dbReference type="Proteomes" id="UP000824239"/>
    </source>
</evidence>
<protein>
    <recommendedName>
        <fullName evidence="3">Phenylacetate--CoA ligase family protein</fullName>
    </recommendedName>
</protein>
<dbReference type="InterPro" id="IPR053158">
    <property type="entry name" value="CapK_Type1_Caps_Biosynth"/>
</dbReference>
<dbReference type="Proteomes" id="UP000824239">
    <property type="component" value="Unassembled WGS sequence"/>
</dbReference>
<dbReference type="Gene3D" id="3.40.50.12780">
    <property type="entry name" value="N-terminal domain of ligase-like"/>
    <property type="match status" value="1"/>
</dbReference>
<dbReference type="EMBL" id="DVHE01000068">
    <property type="protein sequence ID" value="HIR51361.1"/>
    <property type="molecule type" value="Genomic_DNA"/>
</dbReference>
<comment type="caution">
    <text evidence="1">The sequence shown here is derived from an EMBL/GenBank/DDBJ whole genome shotgun (WGS) entry which is preliminary data.</text>
</comment>
<reference evidence="1" key="2">
    <citation type="journal article" date="2021" name="PeerJ">
        <title>Extensive microbial diversity within the chicken gut microbiome revealed by metagenomics and culture.</title>
        <authorList>
            <person name="Gilroy R."/>
            <person name="Ravi A."/>
            <person name="Getino M."/>
            <person name="Pursley I."/>
            <person name="Horton D.L."/>
            <person name="Alikhan N.F."/>
            <person name="Baker D."/>
            <person name="Gharbi K."/>
            <person name="Hall N."/>
            <person name="Watson M."/>
            <person name="Adriaenssens E.M."/>
            <person name="Foster-Nyarko E."/>
            <person name="Jarju S."/>
            <person name="Secka A."/>
            <person name="Antonio M."/>
            <person name="Oren A."/>
            <person name="Chaudhuri R.R."/>
            <person name="La Ragione R."/>
            <person name="Hildebrand F."/>
            <person name="Pallen M.J."/>
        </authorList>
    </citation>
    <scope>NUCLEOTIDE SEQUENCE</scope>
    <source>
        <strain evidence="1">ChiBcec15-4380</strain>
    </source>
</reference>
<dbReference type="AlphaFoldDB" id="A0A9D1DIR9"/>
<gene>
    <name evidence="1" type="ORF">IAA53_08810</name>
</gene>
<dbReference type="PANTHER" id="PTHR36932:SF1">
    <property type="entry name" value="CAPSULAR POLYSACCHARIDE BIOSYNTHESIS PROTEIN"/>
    <property type="match status" value="1"/>
</dbReference>
<reference evidence="1" key="1">
    <citation type="submission" date="2020-10" db="EMBL/GenBank/DDBJ databases">
        <authorList>
            <person name="Gilroy R."/>
        </authorList>
    </citation>
    <scope>NUCLEOTIDE SEQUENCE</scope>
    <source>
        <strain evidence="1">ChiBcec15-4380</strain>
    </source>
</reference>
<dbReference type="InterPro" id="IPR042099">
    <property type="entry name" value="ANL_N_sf"/>
</dbReference>
<evidence type="ECO:0000313" key="1">
    <source>
        <dbReference type="EMBL" id="HIR51361.1"/>
    </source>
</evidence>